<comment type="caution">
    <text evidence="4">The sequence shown here is derived from an EMBL/GenBank/DDBJ whole genome shotgun (WGS) entry which is preliminary data.</text>
</comment>
<proteinExistence type="predicted"/>
<evidence type="ECO:0000313" key="4">
    <source>
        <dbReference type="EMBL" id="MBB3978181.1"/>
    </source>
</evidence>
<dbReference type="Pfam" id="PF00072">
    <property type="entry name" value="Response_reg"/>
    <property type="match status" value="1"/>
</dbReference>
<feature type="domain" description="Response regulatory" evidence="3">
    <location>
        <begin position="6"/>
        <end position="121"/>
    </location>
</feature>
<evidence type="ECO:0000259" key="3">
    <source>
        <dbReference type="PROSITE" id="PS50110"/>
    </source>
</evidence>
<accession>A0A7W6GJM5</accession>
<feature type="modified residue" description="4-aspartylphosphate" evidence="2">
    <location>
        <position position="57"/>
    </location>
</feature>
<dbReference type="SMART" id="SM00448">
    <property type="entry name" value="REC"/>
    <property type="match status" value="1"/>
</dbReference>
<dbReference type="Gene3D" id="3.40.50.2300">
    <property type="match status" value="1"/>
</dbReference>
<dbReference type="SUPFAM" id="SSF52172">
    <property type="entry name" value="CheY-like"/>
    <property type="match status" value="1"/>
</dbReference>
<evidence type="ECO:0000313" key="5">
    <source>
        <dbReference type="Proteomes" id="UP000574761"/>
    </source>
</evidence>
<dbReference type="PANTHER" id="PTHR44591:SF21">
    <property type="entry name" value="TWO-COMPONENT RESPONSE REGULATOR"/>
    <property type="match status" value="1"/>
</dbReference>
<reference evidence="4 5" key="1">
    <citation type="submission" date="2020-08" db="EMBL/GenBank/DDBJ databases">
        <title>Genomic Encyclopedia of Type Strains, Phase IV (KMG-IV): sequencing the most valuable type-strain genomes for metagenomic binning, comparative biology and taxonomic classification.</title>
        <authorList>
            <person name="Goeker M."/>
        </authorList>
    </citation>
    <scope>NUCLEOTIDE SEQUENCE [LARGE SCALE GENOMIC DNA]</scope>
    <source>
        <strain evidence="4 5">DSM 100211</strain>
    </source>
</reference>
<dbReference type="GO" id="GO:0000160">
    <property type="term" value="P:phosphorelay signal transduction system"/>
    <property type="evidence" value="ECO:0007669"/>
    <property type="project" value="InterPro"/>
</dbReference>
<evidence type="ECO:0000256" key="2">
    <source>
        <dbReference type="PROSITE-ProRule" id="PRU00169"/>
    </source>
</evidence>
<name>A0A7W6GJM5_9HYPH</name>
<dbReference type="EMBL" id="JACIEE010000006">
    <property type="protein sequence ID" value="MBB3978181.1"/>
    <property type="molecule type" value="Genomic_DNA"/>
</dbReference>
<dbReference type="InterPro" id="IPR011006">
    <property type="entry name" value="CheY-like_superfamily"/>
</dbReference>
<dbReference type="Proteomes" id="UP000574761">
    <property type="component" value="Unassembled WGS sequence"/>
</dbReference>
<dbReference type="InterPro" id="IPR050595">
    <property type="entry name" value="Bact_response_regulator"/>
</dbReference>
<evidence type="ECO:0000256" key="1">
    <source>
        <dbReference type="ARBA" id="ARBA00022553"/>
    </source>
</evidence>
<dbReference type="PANTHER" id="PTHR44591">
    <property type="entry name" value="STRESS RESPONSE REGULATOR PROTEIN 1"/>
    <property type="match status" value="1"/>
</dbReference>
<dbReference type="PROSITE" id="PS50110">
    <property type="entry name" value="RESPONSE_REGULATORY"/>
    <property type="match status" value="1"/>
</dbReference>
<protein>
    <submittedName>
        <fullName evidence="4">CheY-like chemotaxis protein</fullName>
    </submittedName>
</protein>
<dbReference type="InterPro" id="IPR001789">
    <property type="entry name" value="Sig_transdc_resp-reg_receiver"/>
</dbReference>
<keyword evidence="5" id="KW-1185">Reference proteome</keyword>
<organism evidence="4 5">
    <name type="scientific">Mycoplana azooxidifex</name>
    <dbReference type="NCBI Taxonomy" id="1636188"/>
    <lineage>
        <taxon>Bacteria</taxon>
        <taxon>Pseudomonadati</taxon>
        <taxon>Pseudomonadota</taxon>
        <taxon>Alphaproteobacteria</taxon>
        <taxon>Hyphomicrobiales</taxon>
        <taxon>Rhizobiaceae</taxon>
        <taxon>Mycoplana</taxon>
    </lineage>
</organism>
<gene>
    <name evidence="4" type="ORF">GGQ64_003395</name>
</gene>
<dbReference type="AlphaFoldDB" id="A0A7W6GJM5"/>
<dbReference type="RefSeq" id="WP_183806366.1">
    <property type="nucleotide sequence ID" value="NZ_JACIEE010000006.1"/>
</dbReference>
<keyword evidence="1 2" id="KW-0597">Phosphoprotein</keyword>
<sequence length="122" mass="13141">MTSATVALLVEDEALIRMMVEDVLLGEKIESVSVGRGDAAIQKLQENAARFHVIITDIRMPGTIDGWGVGRAAREHSPDAVVIYITGDSASEWAANGVPNSILLEKPFTDGQLVKAIRSLVR</sequence>